<dbReference type="RefSeq" id="WP_263386658.1">
    <property type="nucleotide sequence ID" value="NZ_JAOVQN010000001.1"/>
</dbReference>
<accession>A0ABT2WKI4</accession>
<keyword evidence="3" id="KW-1185">Reference proteome</keyword>
<evidence type="ECO:0000313" key="3">
    <source>
        <dbReference type="Proteomes" id="UP001321014"/>
    </source>
</evidence>
<feature type="region of interest" description="Disordered" evidence="1">
    <location>
        <begin position="142"/>
        <end position="162"/>
    </location>
</feature>
<comment type="caution">
    <text evidence="2">The sequence shown here is derived from an EMBL/GenBank/DDBJ whole genome shotgun (WGS) entry which is preliminary data.</text>
</comment>
<dbReference type="EMBL" id="JAOVQN010000001">
    <property type="protein sequence ID" value="MCU9836420.1"/>
    <property type="molecule type" value="Genomic_DNA"/>
</dbReference>
<dbReference type="Gene3D" id="3.30.70.120">
    <property type="match status" value="1"/>
</dbReference>
<reference evidence="2 3" key="1">
    <citation type="submission" date="2022-10" db="EMBL/GenBank/DDBJ databases">
        <title>Ruegeria sp. nov., isolated from ocean surface water.</title>
        <authorList>
            <person name="He W."/>
            <person name="Wang L."/>
            <person name="Zhang D.-F."/>
        </authorList>
    </citation>
    <scope>NUCLEOTIDE SEQUENCE [LARGE SCALE GENOMIC DNA]</scope>
    <source>
        <strain evidence="2 3">WL0004</strain>
    </source>
</reference>
<dbReference type="SUPFAM" id="SSF102705">
    <property type="entry name" value="NIF3 (NGG1p interacting factor 3)-like"/>
    <property type="match status" value="1"/>
</dbReference>
<dbReference type="Proteomes" id="UP001321014">
    <property type="component" value="Unassembled WGS sequence"/>
</dbReference>
<proteinExistence type="predicted"/>
<dbReference type="InterPro" id="IPR015867">
    <property type="entry name" value="N-reg_PII/ATP_PRibTrfase_C"/>
</dbReference>
<sequence length="162" mass="17992">MLPRLSSERFTAEAGYRVMVQVPAPEAAALRAAILAEDPLQWGDYDQVSHETGGVQRFRSLPGGVNAATEVAVEVPCLELSFFLPEGAARLERVIRAIYRAHPYEEPVIQVVAALRTRHIRGLDQDNPNRFWNRADADWVPDAHRRGVPGTPQPGTEDTREA</sequence>
<organism evidence="2 3">
    <name type="scientific">Ruegeria marisflavi</name>
    <dbReference type="NCBI Taxonomy" id="2984152"/>
    <lineage>
        <taxon>Bacteria</taxon>
        <taxon>Pseudomonadati</taxon>
        <taxon>Pseudomonadota</taxon>
        <taxon>Alphaproteobacteria</taxon>
        <taxon>Rhodobacterales</taxon>
        <taxon>Roseobacteraceae</taxon>
        <taxon>Ruegeria</taxon>
    </lineage>
</organism>
<dbReference type="InterPro" id="IPR036069">
    <property type="entry name" value="DUF34/NIF3_sf"/>
</dbReference>
<protein>
    <submittedName>
        <fullName evidence="2">Uncharacterized protein</fullName>
    </submittedName>
</protein>
<gene>
    <name evidence="2" type="ORF">OEZ49_01440</name>
</gene>
<name>A0ABT2WKI4_9RHOB</name>
<evidence type="ECO:0000313" key="2">
    <source>
        <dbReference type="EMBL" id="MCU9836420.1"/>
    </source>
</evidence>
<evidence type="ECO:0000256" key="1">
    <source>
        <dbReference type="SAM" id="MobiDB-lite"/>
    </source>
</evidence>